<feature type="compositionally biased region" description="Polar residues" evidence="1">
    <location>
        <begin position="172"/>
        <end position="188"/>
    </location>
</feature>
<accession>A0A4R3HP39</accession>
<evidence type="ECO:0000313" key="3">
    <source>
        <dbReference type="Proteomes" id="UP000295382"/>
    </source>
</evidence>
<dbReference type="OrthoDB" id="8776531at2"/>
<reference evidence="2 3" key="1">
    <citation type="submission" date="2019-03" db="EMBL/GenBank/DDBJ databases">
        <title>Genomic Encyclopedia of Type Strains, Phase IV (KMG-IV): sequencing the most valuable type-strain genomes for metagenomic binning, comparative biology and taxonomic classification.</title>
        <authorList>
            <person name="Goeker M."/>
        </authorList>
    </citation>
    <scope>NUCLEOTIDE SEQUENCE [LARGE SCALE GENOMIC DNA]</scope>
    <source>
        <strain evidence="2 3">DSM 7445</strain>
    </source>
</reference>
<gene>
    <name evidence="2" type="ORF">EDC30_11935</name>
</gene>
<evidence type="ECO:0000313" key="2">
    <source>
        <dbReference type="EMBL" id="TCS32924.1"/>
    </source>
</evidence>
<sequence length="194" mass="21900">MFEIFNLLVISAQLLDPNLINLRTVEFPPRHQVVVMEFQPVALRWSKKRECRYYGLMVPYTRTWEEKDPSDQTGMSTLAPEPDQVVGYGIVVNKKTCPETGVEKVFAAGEYVTGTDRVGRPYIQHAQIYVNPIVDNPEKNPKWLPQVVATIEKAAETDQAAKAFLDFAKSTQSSIKVQTSEKQSQTSPELAPTR</sequence>
<protein>
    <submittedName>
        <fullName evidence="2">Uncharacterized protein</fullName>
    </submittedName>
</protein>
<proteinExistence type="predicted"/>
<keyword evidence="3" id="KW-1185">Reference proteome</keyword>
<organism evidence="2 3">
    <name type="scientific">Paucimonas lemoignei</name>
    <name type="common">Pseudomonas lemoignei</name>
    <dbReference type="NCBI Taxonomy" id="29443"/>
    <lineage>
        <taxon>Bacteria</taxon>
        <taxon>Pseudomonadati</taxon>
        <taxon>Pseudomonadota</taxon>
        <taxon>Betaproteobacteria</taxon>
        <taxon>Burkholderiales</taxon>
        <taxon>Burkholderiaceae</taxon>
        <taxon>Paucimonas</taxon>
    </lineage>
</organism>
<dbReference type="AlphaFoldDB" id="A0A4R3HP39"/>
<dbReference type="Proteomes" id="UP000295382">
    <property type="component" value="Unassembled WGS sequence"/>
</dbReference>
<dbReference type="EMBL" id="SLZQ01000019">
    <property type="protein sequence ID" value="TCS32924.1"/>
    <property type="molecule type" value="Genomic_DNA"/>
</dbReference>
<feature type="region of interest" description="Disordered" evidence="1">
    <location>
        <begin position="172"/>
        <end position="194"/>
    </location>
</feature>
<dbReference type="RefSeq" id="WP_132260366.1">
    <property type="nucleotide sequence ID" value="NZ_SLZQ01000019.1"/>
</dbReference>
<name>A0A4R3HP39_PAULE</name>
<evidence type="ECO:0000256" key="1">
    <source>
        <dbReference type="SAM" id="MobiDB-lite"/>
    </source>
</evidence>
<comment type="caution">
    <text evidence="2">The sequence shown here is derived from an EMBL/GenBank/DDBJ whole genome shotgun (WGS) entry which is preliminary data.</text>
</comment>